<dbReference type="KEGG" id="scs:Sta7437_3074"/>
<gene>
    <name evidence="1" type="ordered locus">Sta7437_3074</name>
</gene>
<reference evidence="2" key="1">
    <citation type="journal article" date="2013" name="Proc. Natl. Acad. Sci. U.S.A.">
        <title>Improving the coverage of the cyanobacterial phylum using diversity-driven genome sequencing.</title>
        <authorList>
            <person name="Shih P.M."/>
            <person name="Wu D."/>
            <person name="Latifi A."/>
            <person name="Axen S.D."/>
            <person name="Fewer D.P."/>
            <person name="Talla E."/>
            <person name="Calteau A."/>
            <person name="Cai F."/>
            <person name="Tandeau de Marsac N."/>
            <person name="Rippka R."/>
            <person name="Herdman M."/>
            <person name="Sivonen K."/>
            <person name="Coursin T."/>
            <person name="Laurent T."/>
            <person name="Goodwin L."/>
            <person name="Nolan M."/>
            <person name="Davenport K.W."/>
            <person name="Han C.S."/>
            <person name="Rubin E.M."/>
            <person name="Eisen J.A."/>
            <person name="Woyke T."/>
            <person name="Gugger M."/>
            <person name="Kerfeld C.A."/>
        </authorList>
    </citation>
    <scope>NUCLEOTIDE SEQUENCE [LARGE SCALE GENOMIC DNA]</scope>
    <source>
        <strain evidence="2">ATCC 29371 / PCC 7437</strain>
    </source>
</reference>
<dbReference type="eggNOG" id="ENOG50303EG">
    <property type="taxonomic scope" value="Bacteria"/>
</dbReference>
<dbReference type="Proteomes" id="UP000010473">
    <property type="component" value="Chromosome"/>
</dbReference>
<organism evidence="1 2">
    <name type="scientific">Stanieria cyanosphaera (strain ATCC 29371 / PCC 7437)</name>
    <dbReference type="NCBI Taxonomy" id="111780"/>
    <lineage>
        <taxon>Bacteria</taxon>
        <taxon>Bacillati</taxon>
        <taxon>Cyanobacteriota</taxon>
        <taxon>Cyanophyceae</taxon>
        <taxon>Pleurocapsales</taxon>
        <taxon>Dermocarpellaceae</taxon>
        <taxon>Stanieria</taxon>
    </lineage>
</organism>
<dbReference type="STRING" id="111780.Sta7437_3074"/>
<name>K9XWX6_STAC7</name>
<dbReference type="AlphaFoldDB" id="K9XWX6"/>
<protein>
    <submittedName>
        <fullName evidence="1">Uncharacterized protein</fullName>
    </submittedName>
</protein>
<evidence type="ECO:0000313" key="2">
    <source>
        <dbReference type="Proteomes" id="UP000010473"/>
    </source>
</evidence>
<evidence type="ECO:0000313" key="1">
    <source>
        <dbReference type="EMBL" id="AFZ36586.1"/>
    </source>
</evidence>
<accession>K9XWX6</accession>
<sequence>MYFTTIRKAIGICLFIDKLGIDPKMISLRKLLFSLLLSMALLITSCAQQAPSRFDQAQQESTARNSSAVVKESEAGSSFNRFFPTPSNGYERVYTQEKKGFAEAKLKKDGKEVAVMAISDTLNNPSALAKFKSSTAKIAGYPAVTQGSNGTAVLVADRFQVKVLSRDPAFTESDRQTWLSKFDLRGLSQLQ</sequence>
<dbReference type="HOGENOM" id="CLU_1569943_0_0_3"/>
<dbReference type="EMBL" id="CP003653">
    <property type="protein sequence ID" value="AFZ36586.1"/>
    <property type="molecule type" value="Genomic_DNA"/>
</dbReference>
<dbReference type="PATRIC" id="fig|111780.3.peg.3194"/>
<keyword evidence="2" id="KW-1185">Reference proteome</keyword>
<proteinExistence type="predicted"/>